<dbReference type="InterPro" id="IPR007163">
    <property type="entry name" value="VCA0040-like"/>
</dbReference>
<comment type="caution">
    <text evidence="2">The sequence shown here is derived from an EMBL/GenBank/DDBJ whole genome shotgun (WGS) entry which is preliminary data.</text>
</comment>
<name>A0ABV5ZCJ2_9GAMM</name>
<reference evidence="2 3" key="1">
    <citation type="submission" date="2024-09" db="EMBL/GenBank/DDBJ databases">
        <authorList>
            <person name="Sun Q."/>
            <person name="Mori K."/>
        </authorList>
    </citation>
    <scope>NUCLEOTIDE SEQUENCE [LARGE SCALE GENOMIC DNA]</scope>
    <source>
        <strain evidence="2 3">ATCC 51285</strain>
    </source>
</reference>
<keyword evidence="1" id="KW-0472">Membrane</keyword>
<feature type="transmembrane region" description="Helical" evidence="1">
    <location>
        <begin position="198"/>
        <end position="222"/>
    </location>
</feature>
<keyword evidence="1" id="KW-0812">Transmembrane</keyword>
<evidence type="ECO:0000313" key="2">
    <source>
        <dbReference type="EMBL" id="MFB9887019.1"/>
    </source>
</evidence>
<feature type="transmembrane region" description="Helical" evidence="1">
    <location>
        <begin position="157"/>
        <end position="186"/>
    </location>
</feature>
<accession>A0ABV5ZCJ2</accession>
<organism evidence="2 3">
    <name type="scientific">Balneatrix alpica</name>
    <dbReference type="NCBI Taxonomy" id="75684"/>
    <lineage>
        <taxon>Bacteria</taxon>
        <taxon>Pseudomonadati</taxon>
        <taxon>Pseudomonadota</taxon>
        <taxon>Gammaproteobacteria</taxon>
        <taxon>Oceanospirillales</taxon>
        <taxon>Balneatrichaceae</taxon>
        <taxon>Balneatrix</taxon>
    </lineage>
</organism>
<dbReference type="RefSeq" id="WP_027312164.1">
    <property type="nucleotide sequence ID" value="NZ_JAUESS010000001.1"/>
</dbReference>
<gene>
    <name evidence="2" type="ORF">ACFFLH_11380</name>
</gene>
<keyword evidence="1" id="KW-1133">Transmembrane helix</keyword>
<dbReference type="PANTHER" id="PTHR37308:SF1">
    <property type="entry name" value="POLYPRENYL-PHOSPHATE TRANSPORTER"/>
    <property type="match status" value="1"/>
</dbReference>
<feature type="transmembrane region" description="Helical" evidence="1">
    <location>
        <begin position="101"/>
        <end position="118"/>
    </location>
</feature>
<dbReference type="EMBL" id="JBHLZN010000003">
    <property type="protein sequence ID" value="MFB9887019.1"/>
    <property type="molecule type" value="Genomic_DNA"/>
</dbReference>
<dbReference type="PANTHER" id="PTHR37308">
    <property type="entry name" value="INTEGRAL MEMBRANE PROTEIN"/>
    <property type="match status" value="1"/>
</dbReference>
<feature type="transmembrane region" description="Helical" evidence="1">
    <location>
        <begin position="288"/>
        <end position="306"/>
    </location>
</feature>
<keyword evidence="3" id="KW-1185">Reference proteome</keyword>
<proteinExistence type="predicted"/>
<dbReference type="Proteomes" id="UP001589628">
    <property type="component" value="Unassembled WGS sequence"/>
</dbReference>
<evidence type="ECO:0000313" key="3">
    <source>
        <dbReference type="Proteomes" id="UP001589628"/>
    </source>
</evidence>
<protein>
    <submittedName>
        <fullName evidence="2">DUF368 domain-containing protein</fullName>
    </submittedName>
</protein>
<evidence type="ECO:0000256" key="1">
    <source>
        <dbReference type="SAM" id="Phobius"/>
    </source>
</evidence>
<sequence>MISTWTQRLLLFVKGMAMGAADIVPGVSGGTIAFISGIYDELILTLRNLHPRLLWSLPKQGWRATWQEANLTFLLTLLAGILTSVFTLAKGISWVLEHYPAILWSFFMGLVLASSWLVSRQVSHWQRDTYAGLLLGILIGWLATQGIAIHLEATPVTLFIGGAIAICAMILPGISGSFLLLLLGLYQPVIHAVKQLQLDTLMVFAAGCIVGLLAFSRLLHWLLHTHRAVTLAMLTGFMLGALGKVWPWKVTRVYRIDEHGQSLPLLQDNVLPGVYESMTGQVAMFGQVSLAFAVGMLVVVIIAWVANKRVH</sequence>
<feature type="transmembrane region" description="Helical" evidence="1">
    <location>
        <begin position="130"/>
        <end position="151"/>
    </location>
</feature>
<feature type="transmembrane region" description="Helical" evidence="1">
    <location>
        <begin position="69"/>
        <end position="89"/>
    </location>
</feature>
<dbReference type="Pfam" id="PF04018">
    <property type="entry name" value="VCA0040-like"/>
    <property type="match status" value="1"/>
</dbReference>